<dbReference type="PROSITE" id="PS51257">
    <property type="entry name" value="PROKAR_LIPOPROTEIN"/>
    <property type="match status" value="1"/>
</dbReference>
<name>L8JRY8_9BACT</name>
<keyword evidence="1" id="KW-1133">Transmembrane helix</keyword>
<feature type="transmembrane region" description="Helical" evidence="1">
    <location>
        <begin position="12"/>
        <end position="31"/>
    </location>
</feature>
<feature type="transmembrane region" description="Helical" evidence="1">
    <location>
        <begin position="106"/>
        <end position="129"/>
    </location>
</feature>
<evidence type="ECO:0000256" key="1">
    <source>
        <dbReference type="SAM" id="Phobius"/>
    </source>
</evidence>
<dbReference type="OrthoDB" id="825516at2"/>
<evidence type="ECO:0008006" key="4">
    <source>
        <dbReference type="Google" id="ProtNLM"/>
    </source>
</evidence>
<evidence type="ECO:0000313" key="3">
    <source>
        <dbReference type="Proteomes" id="UP000011135"/>
    </source>
</evidence>
<evidence type="ECO:0000313" key="2">
    <source>
        <dbReference type="EMBL" id="ELR70973.1"/>
    </source>
</evidence>
<dbReference type="STRING" id="1237149.C900_03256"/>
<dbReference type="AlphaFoldDB" id="L8JRY8"/>
<dbReference type="Proteomes" id="UP000011135">
    <property type="component" value="Unassembled WGS sequence"/>
</dbReference>
<keyword evidence="1" id="KW-0812">Transmembrane</keyword>
<organism evidence="2 3">
    <name type="scientific">Fulvivirga imtechensis AK7</name>
    <dbReference type="NCBI Taxonomy" id="1237149"/>
    <lineage>
        <taxon>Bacteria</taxon>
        <taxon>Pseudomonadati</taxon>
        <taxon>Bacteroidota</taxon>
        <taxon>Cytophagia</taxon>
        <taxon>Cytophagales</taxon>
        <taxon>Fulvivirgaceae</taxon>
        <taxon>Fulvivirga</taxon>
    </lineage>
</organism>
<gene>
    <name evidence="2" type="ORF">C900_03256</name>
</gene>
<feature type="transmembrane region" description="Helical" evidence="1">
    <location>
        <begin position="157"/>
        <end position="184"/>
    </location>
</feature>
<proteinExistence type="predicted"/>
<dbReference type="EMBL" id="AMZN01000047">
    <property type="protein sequence ID" value="ELR70973.1"/>
    <property type="molecule type" value="Genomic_DNA"/>
</dbReference>
<dbReference type="RefSeq" id="WP_009580620.1">
    <property type="nucleotide sequence ID" value="NZ_AMZN01000047.1"/>
</dbReference>
<reference evidence="2 3" key="1">
    <citation type="submission" date="2012-12" db="EMBL/GenBank/DDBJ databases">
        <title>Genome assembly of Fulvivirga imtechensis AK7.</title>
        <authorList>
            <person name="Nupur N."/>
            <person name="Khatri I."/>
            <person name="Kumar R."/>
            <person name="Subramanian S."/>
            <person name="Pinnaka A."/>
        </authorList>
    </citation>
    <scope>NUCLEOTIDE SEQUENCE [LARGE SCALE GENOMIC DNA]</scope>
    <source>
        <strain evidence="2 3">AK7</strain>
    </source>
</reference>
<sequence>MKPFKTYFEDSSGWLVFTLVSCIYLFSTYIVNEFVLTESLYYNSLAEQLTYERINEMLESTSQWRLVQYAIIPITILVKVFVVTLCLNAGLLLTTYQVSFKDIFSIVLKAELIFAFASILNVVIFLLFFKANTFEDLYHLNSLSILSLLTISDIEPWLVYPLSIINIYELLYIAFLAIGLMIYINSDFKNSCKVVATSYGSALVFWLLFVVFIQINAY</sequence>
<keyword evidence="3" id="KW-1185">Reference proteome</keyword>
<accession>L8JRY8</accession>
<feature type="transmembrane region" description="Helical" evidence="1">
    <location>
        <begin position="196"/>
        <end position="215"/>
    </location>
</feature>
<keyword evidence="1" id="KW-0472">Membrane</keyword>
<protein>
    <recommendedName>
        <fullName evidence="4">Yip1 domain-containing protein</fullName>
    </recommendedName>
</protein>
<dbReference type="eggNOG" id="ENOG5032RGZ">
    <property type="taxonomic scope" value="Bacteria"/>
</dbReference>
<feature type="transmembrane region" description="Helical" evidence="1">
    <location>
        <begin position="66"/>
        <end position="94"/>
    </location>
</feature>
<comment type="caution">
    <text evidence="2">The sequence shown here is derived from an EMBL/GenBank/DDBJ whole genome shotgun (WGS) entry which is preliminary data.</text>
</comment>